<evidence type="ECO:0000313" key="1">
    <source>
        <dbReference type="EMBL" id="KAF7841902.1"/>
    </source>
</evidence>
<keyword evidence="1" id="KW-0346">Stress response</keyword>
<dbReference type="OrthoDB" id="3789372at2759"/>
<evidence type="ECO:0000313" key="2">
    <source>
        <dbReference type="Proteomes" id="UP000634136"/>
    </source>
</evidence>
<proteinExistence type="predicted"/>
<reference evidence="1" key="1">
    <citation type="submission" date="2020-09" db="EMBL/GenBank/DDBJ databases">
        <title>Genome-Enabled Discovery of Anthraquinone Biosynthesis in Senna tora.</title>
        <authorList>
            <person name="Kang S.-H."/>
            <person name="Pandey R.P."/>
            <person name="Lee C.-M."/>
            <person name="Sim J.-S."/>
            <person name="Jeong J.-T."/>
            <person name="Choi B.-S."/>
            <person name="Jung M."/>
            <person name="Ginzburg D."/>
            <person name="Zhao K."/>
            <person name="Won S.Y."/>
            <person name="Oh T.-J."/>
            <person name="Yu Y."/>
            <person name="Kim N.-H."/>
            <person name="Lee O.R."/>
            <person name="Lee T.-H."/>
            <person name="Bashyal P."/>
            <person name="Kim T.-S."/>
            <person name="Lee W.-H."/>
            <person name="Kawkins C."/>
            <person name="Kim C.-K."/>
            <person name="Kim J.S."/>
            <person name="Ahn B.O."/>
            <person name="Rhee S.Y."/>
            <person name="Sohng J.K."/>
        </authorList>
    </citation>
    <scope>NUCLEOTIDE SEQUENCE</scope>
    <source>
        <tissue evidence="1">Leaf</tissue>
    </source>
</reference>
<dbReference type="SUPFAM" id="SSF100934">
    <property type="entry name" value="Heat shock protein 70kD (HSP70), C-terminal subdomain"/>
    <property type="match status" value="1"/>
</dbReference>
<sequence length="116" mass="12966">MVKEAEQYKAGDEEFKKMAKAKNALQIISNKKKTKDAIEKAHVWINANSNAKFDELMSKMEELESVLNPIVLNIKVARDTRKRMKENMISKLSAPDGDVSGMASTVAILSDILEVL</sequence>
<dbReference type="InterPro" id="IPR029048">
    <property type="entry name" value="HSP70_C_sf"/>
</dbReference>
<accession>A0A834XBX2</accession>
<dbReference type="Gene3D" id="1.20.1270.10">
    <property type="match status" value="1"/>
</dbReference>
<organism evidence="1 2">
    <name type="scientific">Senna tora</name>
    <dbReference type="NCBI Taxonomy" id="362788"/>
    <lineage>
        <taxon>Eukaryota</taxon>
        <taxon>Viridiplantae</taxon>
        <taxon>Streptophyta</taxon>
        <taxon>Embryophyta</taxon>
        <taxon>Tracheophyta</taxon>
        <taxon>Spermatophyta</taxon>
        <taxon>Magnoliopsida</taxon>
        <taxon>eudicotyledons</taxon>
        <taxon>Gunneridae</taxon>
        <taxon>Pentapetalae</taxon>
        <taxon>rosids</taxon>
        <taxon>fabids</taxon>
        <taxon>Fabales</taxon>
        <taxon>Fabaceae</taxon>
        <taxon>Caesalpinioideae</taxon>
        <taxon>Cassia clade</taxon>
        <taxon>Senna</taxon>
    </lineage>
</organism>
<dbReference type="EMBL" id="JAAIUW010000002">
    <property type="protein sequence ID" value="KAF7841902.1"/>
    <property type="molecule type" value="Genomic_DNA"/>
</dbReference>
<dbReference type="AlphaFoldDB" id="A0A834XBX2"/>
<protein>
    <submittedName>
        <fullName evidence="1">Heat shock cognate 70 kDa protein 2-like</fullName>
    </submittedName>
</protein>
<gene>
    <name evidence="1" type="ORF">G2W53_004200</name>
</gene>
<name>A0A834XBX2_9FABA</name>
<comment type="caution">
    <text evidence="1">The sequence shown here is derived from an EMBL/GenBank/DDBJ whole genome shotgun (WGS) entry which is preliminary data.</text>
</comment>
<keyword evidence="2" id="KW-1185">Reference proteome</keyword>
<dbReference type="Proteomes" id="UP000634136">
    <property type="component" value="Unassembled WGS sequence"/>
</dbReference>